<proteinExistence type="predicted"/>
<accession>A0ACB5SXR1</accession>
<name>A0ACB5SXR1_AMBMO</name>
<protein>
    <submittedName>
        <fullName evidence="1">Unnamed protein product</fullName>
    </submittedName>
</protein>
<keyword evidence="2" id="KW-1185">Reference proteome</keyword>
<evidence type="ECO:0000313" key="1">
    <source>
        <dbReference type="EMBL" id="GME75981.1"/>
    </source>
</evidence>
<reference evidence="1" key="1">
    <citation type="submission" date="2023-04" db="EMBL/GenBank/DDBJ databases">
        <title>Ambrosiozyma monospora NBRC 10751.</title>
        <authorList>
            <person name="Ichikawa N."/>
            <person name="Sato H."/>
            <person name="Tonouchi N."/>
        </authorList>
    </citation>
    <scope>NUCLEOTIDE SEQUENCE</scope>
    <source>
        <strain evidence="1">NBRC 10751</strain>
    </source>
</reference>
<comment type="caution">
    <text evidence="1">The sequence shown here is derived from an EMBL/GenBank/DDBJ whole genome shotgun (WGS) entry which is preliminary data.</text>
</comment>
<gene>
    <name evidence="1" type="ORF">Amon02_000239400</name>
</gene>
<dbReference type="EMBL" id="BSXS01001371">
    <property type="protein sequence ID" value="GME75981.1"/>
    <property type="molecule type" value="Genomic_DNA"/>
</dbReference>
<evidence type="ECO:0000313" key="2">
    <source>
        <dbReference type="Proteomes" id="UP001165064"/>
    </source>
</evidence>
<organism evidence="1 2">
    <name type="scientific">Ambrosiozyma monospora</name>
    <name type="common">Yeast</name>
    <name type="synonym">Endomycopsis monosporus</name>
    <dbReference type="NCBI Taxonomy" id="43982"/>
    <lineage>
        <taxon>Eukaryota</taxon>
        <taxon>Fungi</taxon>
        <taxon>Dikarya</taxon>
        <taxon>Ascomycota</taxon>
        <taxon>Saccharomycotina</taxon>
        <taxon>Pichiomycetes</taxon>
        <taxon>Pichiales</taxon>
        <taxon>Pichiaceae</taxon>
        <taxon>Ambrosiozyma</taxon>
    </lineage>
</organism>
<sequence length="294" mass="33289">MIFSSSSIIESNLEYVMCTPERGISFENVNSLEYLDLHECCVSADFLSHIPDTLKTLSLCRVVLLSSSDGVKLPVGLKKLEYRGDSHQCTLPLISNFRDLTELDYVAIKVSSSQKPERTSFEGEQTELYHVPIQSFITNLPTQIKSLFLHAECSPKRSSEGTMICRTVEVLHSFPMLQDLDFKSDCASCSFDLSLLPPLMKLKLAVSGSLIGHFPSTLRFLDFRGPIQSFEFFWKHYVMPLQHLVSFSRDNSPFPDVIDFRGLPFPKHLSYFNTYSKSVVLDSIPDSTTHFYVG</sequence>
<dbReference type="Proteomes" id="UP001165064">
    <property type="component" value="Unassembled WGS sequence"/>
</dbReference>